<dbReference type="Pfam" id="PF01381">
    <property type="entry name" value="HTH_3"/>
    <property type="match status" value="1"/>
</dbReference>
<dbReference type="RefSeq" id="WP_027274313.1">
    <property type="nucleotide sequence ID" value="NZ_BRLH01000002.1"/>
</dbReference>
<dbReference type="GO" id="GO:0003677">
    <property type="term" value="F:DNA binding"/>
    <property type="evidence" value="ECO:0007669"/>
    <property type="project" value="InterPro"/>
</dbReference>
<dbReference type="InterPro" id="IPR001387">
    <property type="entry name" value="Cro/C1-type_HTH"/>
</dbReference>
<dbReference type="InterPro" id="IPR010982">
    <property type="entry name" value="Lambda_DNA-bd_dom_sf"/>
</dbReference>
<accession>A0AAV5N4R6</accession>
<dbReference type="Gene3D" id="1.10.260.40">
    <property type="entry name" value="lambda repressor-like DNA-binding domains"/>
    <property type="match status" value="1"/>
</dbReference>
<evidence type="ECO:0000313" key="3">
    <source>
        <dbReference type="EMBL" id="GKX55397.1"/>
    </source>
</evidence>
<evidence type="ECO:0000259" key="2">
    <source>
        <dbReference type="PROSITE" id="PS50943"/>
    </source>
</evidence>
<feature type="domain" description="HTH cro/C1-type" evidence="2">
    <location>
        <begin position="19"/>
        <end position="71"/>
    </location>
</feature>
<keyword evidence="4" id="KW-1185">Reference proteome</keyword>
<reference evidence="3" key="1">
    <citation type="submission" date="2022-06" db="EMBL/GenBank/DDBJ databases">
        <title>Draft genome sequences of Leminorella grimontii str. JCM5902.</title>
        <authorList>
            <person name="Wakabayashi Y."/>
            <person name="Kojima K."/>
        </authorList>
    </citation>
    <scope>NUCLEOTIDE SEQUENCE</scope>
    <source>
        <strain evidence="3">JCM 5902</strain>
    </source>
</reference>
<comment type="caution">
    <text evidence="3">The sequence shown here is derived from an EMBL/GenBank/DDBJ whole genome shotgun (WGS) entry which is preliminary data.</text>
</comment>
<name>A0AAV5N4R6_9GAMM</name>
<gene>
    <name evidence="3" type="ORF">SOASR030_15090</name>
</gene>
<protein>
    <submittedName>
        <fullName evidence="3">Transcriptional regulator</fullName>
    </submittedName>
</protein>
<dbReference type="PROSITE" id="PS50943">
    <property type="entry name" value="HTH_CROC1"/>
    <property type="match status" value="1"/>
</dbReference>
<proteinExistence type="predicted"/>
<sequence length="148" mass="16621">MKFNTVSDSEIISELCRRIKETRIAMRLSQIELAERAQVGIATIKRVEMGESVTLSTLIGILRGLDRLHQLEGILFDSEVRAFNAQISPEAEKAPVRIRKKAGDDDDAVKGTAPQEETPHTLQGNSSWYTQAAKSNVVWPWFKPDDKK</sequence>
<evidence type="ECO:0000313" key="4">
    <source>
        <dbReference type="Proteomes" id="UP001058124"/>
    </source>
</evidence>
<dbReference type="AlphaFoldDB" id="A0AAV5N4R6"/>
<dbReference type="SUPFAM" id="SSF47413">
    <property type="entry name" value="lambda repressor-like DNA-binding domains"/>
    <property type="match status" value="1"/>
</dbReference>
<evidence type="ECO:0000256" key="1">
    <source>
        <dbReference type="SAM" id="MobiDB-lite"/>
    </source>
</evidence>
<dbReference type="Proteomes" id="UP001058124">
    <property type="component" value="Unassembled WGS sequence"/>
</dbReference>
<dbReference type="EMBL" id="BRLH01000002">
    <property type="protein sequence ID" value="GKX55397.1"/>
    <property type="molecule type" value="Genomic_DNA"/>
</dbReference>
<organism evidence="3 4">
    <name type="scientific">Leminorella grimontii</name>
    <dbReference type="NCBI Taxonomy" id="82981"/>
    <lineage>
        <taxon>Bacteria</taxon>
        <taxon>Pseudomonadati</taxon>
        <taxon>Pseudomonadota</taxon>
        <taxon>Gammaproteobacteria</taxon>
        <taxon>Enterobacterales</taxon>
        <taxon>Budviciaceae</taxon>
        <taxon>Leminorella</taxon>
    </lineage>
</organism>
<feature type="region of interest" description="Disordered" evidence="1">
    <location>
        <begin position="94"/>
        <end position="129"/>
    </location>
</feature>
<feature type="compositionally biased region" description="Polar residues" evidence="1">
    <location>
        <begin position="120"/>
        <end position="129"/>
    </location>
</feature>
<dbReference type="SMART" id="SM00530">
    <property type="entry name" value="HTH_XRE"/>
    <property type="match status" value="1"/>
</dbReference>
<dbReference type="CDD" id="cd00093">
    <property type="entry name" value="HTH_XRE"/>
    <property type="match status" value="1"/>
</dbReference>